<feature type="domain" description="Tetrapyrrole methylase" evidence="9">
    <location>
        <begin position="19"/>
        <end position="229"/>
    </location>
</feature>
<dbReference type="RefSeq" id="WP_207325938.1">
    <property type="nucleotide sequence ID" value="NZ_CP071504.1"/>
</dbReference>
<dbReference type="NCBIfam" id="TIGR01469">
    <property type="entry name" value="cobA_cysG_Cterm"/>
    <property type="match status" value="1"/>
</dbReference>
<keyword evidence="11" id="KW-1185">Reference proteome</keyword>
<keyword evidence="3 10" id="KW-0489">Methyltransferase</keyword>
<accession>A0A974XN04</accession>
<dbReference type="Gene3D" id="3.40.1010.10">
    <property type="entry name" value="Cobalt-precorrin-4 Transmethylase, Domain 1"/>
    <property type="match status" value="1"/>
</dbReference>
<dbReference type="PANTHER" id="PTHR45790:SF3">
    <property type="entry name" value="S-ADENOSYL-L-METHIONINE-DEPENDENT UROPORPHYRINOGEN III METHYLTRANSFERASE, CHLOROPLASTIC"/>
    <property type="match status" value="1"/>
</dbReference>
<evidence type="ECO:0000256" key="2">
    <source>
        <dbReference type="ARBA" id="ARBA00012162"/>
    </source>
</evidence>
<evidence type="ECO:0000256" key="1">
    <source>
        <dbReference type="ARBA" id="ARBA00005879"/>
    </source>
</evidence>
<dbReference type="GO" id="GO:0019354">
    <property type="term" value="P:siroheme biosynthetic process"/>
    <property type="evidence" value="ECO:0007669"/>
    <property type="project" value="InterPro"/>
</dbReference>
<dbReference type="InterPro" id="IPR006366">
    <property type="entry name" value="CobA/CysG_C"/>
</dbReference>
<dbReference type="InterPro" id="IPR000878">
    <property type="entry name" value="4pyrrol_Mease"/>
</dbReference>
<dbReference type="InterPro" id="IPR035996">
    <property type="entry name" value="4pyrrol_Methylase_sf"/>
</dbReference>
<name>A0A974XN04_9GAMM</name>
<dbReference type="FunFam" id="3.40.1010.10:FF:000001">
    <property type="entry name" value="Siroheme synthase"/>
    <property type="match status" value="1"/>
</dbReference>
<sequence>MADLTSLIGALGGEFLPGTVVLAGAGCGDVGSLTLDVLALLRRCDALVYDALVDESVLALANPGARRIAMGKRAGGQSAHQDEINLCLATLAGEGLRVLRLKGGDPGVFGRGGEEAAFLLTRGIDCRWLPGVSAALGCGAAAMIPLTHRGLSRSVTLITGRQIGGDASRHWQQSLALGSTLVFYMGVAQAAAIAASLKLAGADGALHCALVRDGGRPGQRLEFCCLDELATSARNLGGDGPCLIMVGEVCAIGEELTALRAGLGRLSATEVAHG</sequence>
<evidence type="ECO:0000256" key="8">
    <source>
        <dbReference type="ARBA" id="ARBA00060548"/>
    </source>
</evidence>
<dbReference type="Gene3D" id="3.30.950.10">
    <property type="entry name" value="Methyltransferase, Cobalt-precorrin-4 Transmethylase, Domain 2"/>
    <property type="match status" value="1"/>
</dbReference>
<dbReference type="Pfam" id="PF00590">
    <property type="entry name" value="TP_methylase"/>
    <property type="match status" value="1"/>
</dbReference>
<dbReference type="KEGG" id="scyp:JYB88_06975"/>
<keyword evidence="6" id="KW-0627">Porphyrin biosynthesis</keyword>
<dbReference type="GO" id="GO:0032259">
    <property type="term" value="P:methylation"/>
    <property type="evidence" value="ECO:0007669"/>
    <property type="project" value="UniProtKB-KW"/>
</dbReference>
<evidence type="ECO:0000313" key="11">
    <source>
        <dbReference type="Proteomes" id="UP000663281"/>
    </source>
</evidence>
<evidence type="ECO:0000313" key="10">
    <source>
        <dbReference type="EMBL" id="QSX31369.1"/>
    </source>
</evidence>
<evidence type="ECO:0000256" key="4">
    <source>
        <dbReference type="ARBA" id="ARBA00022679"/>
    </source>
</evidence>
<organism evidence="10 11">
    <name type="scientific">Shewanella cyperi</name>
    <dbReference type="NCBI Taxonomy" id="2814292"/>
    <lineage>
        <taxon>Bacteria</taxon>
        <taxon>Pseudomonadati</taxon>
        <taxon>Pseudomonadota</taxon>
        <taxon>Gammaproteobacteria</taxon>
        <taxon>Alteromonadales</taxon>
        <taxon>Shewanellaceae</taxon>
        <taxon>Shewanella</taxon>
    </lineage>
</organism>
<dbReference type="InterPro" id="IPR050161">
    <property type="entry name" value="Siro_Cobalamin_biosynth"/>
</dbReference>
<evidence type="ECO:0000256" key="7">
    <source>
        <dbReference type="ARBA" id="ARBA00025705"/>
    </source>
</evidence>
<evidence type="ECO:0000256" key="3">
    <source>
        <dbReference type="ARBA" id="ARBA00022603"/>
    </source>
</evidence>
<gene>
    <name evidence="10" type="primary">cobA</name>
    <name evidence="10" type="ORF">JYB88_06975</name>
</gene>
<comment type="similarity">
    <text evidence="1">Belongs to the precorrin methyltransferase family.</text>
</comment>
<reference evidence="10 11" key="1">
    <citation type="submission" date="2021-03" db="EMBL/GenBank/DDBJ databases">
        <title>Novel species identification of genus Shewanella.</title>
        <authorList>
            <person name="Liu G."/>
            <person name="Zhang Q."/>
        </authorList>
    </citation>
    <scope>NUCLEOTIDE SEQUENCE [LARGE SCALE GENOMIC DNA]</scope>
    <source>
        <strain evidence="10 11">FJAT-53726</strain>
    </source>
</reference>
<protein>
    <recommendedName>
        <fullName evidence="2">uroporphyrinogen-III C-methyltransferase</fullName>
        <ecNumber evidence="2">2.1.1.107</ecNumber>
    </recommendedName>
</protein>
<keyword evidence="5" id="KW-0949">S-adenosyl-L-methionine</keyword>
<dbReference type="EC" id="2.1.1.107" evidence="2"/>
<dbReference type="EMBL" id="CP071504">
    <property type="protein sequence ID" value="QSX31369.1"/>
    <property type="molecule type" value="Genomic_DNA"/>
</dbReference>
<dbReference type="InterPro" id="IPR014777">
    <property type="entry name" value="4pyrrole_Mease_sub1"/>
</dbReference>
<dbReference type="Proteomes" id="UP000663281">
    <property type="component" value="Chromosome"/>
</dbReference>
<dbReference type="GO" id="GO:0004851">
    <property type="term" value="F:uroporphyrin-III C-methyltransferase activity"/>
    <property type="evidence" value="ECO:0007669"/>
    <property type="project" value="UniProtKB-EC"/>
</dbReference>
<keyword evidence="4 10" id="KW-0808">Transferase</keyword>
<dbReference type="NCBIfam" id="NF004790">
    <property type="entry name" value="PRK06136.1"/>
    <property type="match status" value="1"/>
</dbReference>
<evidence type="ECO:0000259" key="9">
    <source>
        <dbReference type="Pfam" id="PF00590"/>
    </source>
</evidence>
<evidence type="ECO:0000256" key="5">
    <source>
        <dbReference type="ARBA" id="ARBA00022691"/>
    </source>
</evidence>
<comment type="pathway">
    <text evidence="7">Porphyrin-containing compound metabolism; siroheme biosynthesis; precorrin-2 from uroporphyrinogen III: step 1/1.</text>
</comment>
<dbReference type="InterPro" id="IPR014776">
    <property type="entry name" value="4pyrrole_Mease_sub2"/>
</dbReference>
<dbReference type="SUPFAM" id="SSF53790">
    <property type="entry name" value="Tetrapyrrole methylase"/>
    <property type="match status" value="1"/>
</dbReference>
<evidence type="ECO:0000256" key="6">
    <source>
        <dbReference type="ARBA" id="ARBA00023244"/>
    </source>
</evidence>
<dbReference type="AlphaFoldDB" id="A0A974XN04"/>
<dbReference type="CDD" id="cd11642">
    <property type="entry name" value="SUMT"/>
    <property type="match status" value="1"/>
</dbReference>
<comment type="pathway">
    <text evidence="8">Cofactor biosynthesis; adenosylcobalamin biosynthesis; precorrin-2 from uroporphyrinogen III: step 1/1.</text>
</comment>
<dbReference type="PANTHER" id="PTHR45790">
    <property type="entry name" value="SIROHEME SYNTHASE-RELATED"/>
    <property type="match status" value="1"/>
</dbReference>
<proteinExistence type="inferred from homology"/>